<dbReference type="Gene3D" id="3.40.630.30">
    <property type="match status" value="1"/>
</dbReference>
<dbReference type="NCBIfam" id="NF002959">
    <property type="entry name" value="PRK03624.1"/>
    <property type="match status" value="1"/>
</dbReference>
<accession>A0A9X2C1Q7</accession>
<keyword evidence="1 4" id="KW-0808">Transferase</keyword>
<dbReference type="Proteomes" id="UP001139353">
    <property type="component" value="Unassembled WGS sequence"/>
</dbReference>
<dbReference type="SUPFAM" id="SSF55729">
    <property type="entry name" value="Acyl-CoA N-acyltransferases (Nat)"/>
    <property type="match status" value="1"/>
</dbReference>
<dbReference type="AlphaFoldDB" id="A0A9X2C1Q7"/>
<evidence type="ECO:0000313" key="5">
    <source>
        <dbReference type="Proteomes" id="UP001139353"/>
    </source>
</evidence>
<keyword evidence="2 4" id="KW-0012">Acyltransferase</keyword>
<dbReference type="CDD" id="cd04301">
    <property type="entry name" value="NAT_SF"/>
    <property type="match status" value="1"/>
</dbReference>
<evidence type="ECO:0000313" key="4">
    <source>
        <dbReference type="EMBL" id="MCK9685250.1"/>
    </source>
</evidence>
<dbReference type="PROSITE" id="PS51186">
    <property type="entry name" value="GNAT"/>
    <property type="match status" value="1"/>
</dbReference>
<reference evidence="4" key="1">
    <citation type="submission" date="2021-11" db="EMBL/GenBank/DDBJ databases">
        <title>BS-T2-15 a new species belonging to the Comamonadaceae family isolated from the soil of a French oak forest.</title>
        <authorList>
            <person name="Mieszkin S."/>
            <person name="Alain K."/>
        </authorList>
    </citation>
    <scope>NUCLEOTIDE SEQUENCE</scope>
    <source>
        <strain evidence="4">BS-T2-15</strain>
    </source>
</reference>
<dbReference type="RefSeq" id="WP_275681258.1">
    <property type="nucleotide sequence ID" value="NZ_JAJLJH010000001.1"/>
</dbReference>
<proteinExistence type="predicted"/>
<dbReference type="PANTHER" id="PTHR43877:SF2">
    <property type="entry name" value="AMINOALKYLPHOSPHONATE N-ACETYLTRANSFERASE-RELATED"/>
    <property type="match status" value="1"/>
</dbReference>
<evidence type="ECO:0000256" key="1">
    <source>
        <dbReference type="ARBA" id="ARBA00022679"/>
    </source>
</evidence>
<keyword evidence="5" id="KW-1185">Reference proteome</keyword>
<dbReference type="EMBL" id="JAJLJH010000001">
    <property type="protein sequence ID" value="MCK9685250.1"/>
    <property type="molecule type" value="Genomic_DNA"/>
</dbReference>
<feature type="domain" description="N-acetyltransferase" evidence="3">
    <location>
        <begin position="1"/>
        <end position="139"/>
    </location>
</feature>
<dbReference type="InterPro" id="IPR000182">
    <property type="entry name" value="GNAT_dom"/>
</dbReference>
<name>A0A9X2C1Q7_9BURK</name>
<dbReference type="InterPro" id="IPR050832">
    <property type="entry name" value="Bact_Acetyltransf"/>
</dbReference>
<gene>
    <name evidence="4" type="ORF">LPC04_05930</name>
</gene>
<comment type="caution">
    <text evidence="4">The sequence shown here is derived from an EMBL/GenBank/DDBJ whole genome shotgun (WGS) entry which is preliminary data.</text>
</comment>
<dbReference type="Pfam" id="PF00583">
    <property type="entry name" value="Acetyltransf_1"/>
    <property type="match status" value="1"/>
</dbReference>
<dbReference type="InterPro" id="IPR016181">
    <property type="entry name" value="Acyl_CoA_acyltransferase"/>
</dbReference>
<dbReference type="PANTHER" id="PTHR43877">
    <property type="entry name" value="AMINOALKYLPHOSPHONATE N-ACETYLTRANSFERASE-RELATED-RELATED"/>
    <property type="match status" value="1"/>
</dbReference>
<dbReference type="GO" id="GO:0016747">
    <property type="term" value="F:acyltransferase activity, transferring groups other than amino-acyl groups"/>
    <property type="evidence" value="ECO:0007669"/>
    <property type="project" value="InterPro"/>
</dbReference>
<dbReference type="EC" id="2.3.1.-" evidence="4"/>
<sequence>MQVRPFLDSDEAAVIALWEAAGLTRSWNDPRKDIERKRSVQREWFLVGTEDDAVMASIMIGYDGHRGWINYLAVAPEHRKKGHARALMREAERLLEAAGCPKINLQIRTSNASVIAFYKAIGYAQDEVVSFGRRLIADE</sequence>
<protein>
    <submittedName>
        <fullName evidence="4">GNAT family acetyltransferase</fullName>
        <ecNumber evidence="4">2.3.1.-</ecNumber>
    </submittedName>
</protein>
<evidence type="ECO:0000259" key="3">
    <source>
        <dbReference type="PROSITE" id="PS51186"/>
    </source>
</evidence>
<organism evidence="4 5">
    <name type="scientific">Scleromatobacter humisilvae</name>
    <dbReference type="NCBI Taxonomy" id="2897159"/>
    <lineage>
        <taxon>Bacteria</taxon>
        <taxon>Pseudomonadati</taxon>
        <taxon>Pseudomonadota</taxon>
        <taxon>Betaproteobacteria</taxon>
        <taxon>Burkholderiales</taxon>
        <taxon>Sphaerotilaceae</taxon>
        <taxon>Scleromatobacter</taxon>
    </lineage>
</organism>
<evidence type="ECO:0000256" key="2">
    <source>
        <dbReference type="ARBA" id="ARBA00023315"/>
    </source>
</evidence>